<feature type="repeat" description="PPR" evidence="3">
    <location>
        <begin position="851"/>
        <end position="885"/>
    </location>
</feature>
<keyword evidence="2" id="KW-0677">Repeat</keyword>
<keyword evidence="6" id="KW-1185">Reference proteome</keyword>
<dbReference type="PANTHER" id="PTHR47936:SF1">
    <property type="entry name" value="PENTATRICOPEPTIDE REPEAT-CONTAINING PROTEIN GUN1, CHLOROPLASTIC"/>
    <property type="match status" value="1"/>
</dbReference>
<evidence type="ECO:0008006" key="7">
    <source>
        <dbReference type="Google" id="ProtNLM"/>
    </source>
</evidence>
<dbReference type="InterPro" id="IPR011990">
    <property type="entry name" value="TPR-like_helical_dom_sf"/>
</dbReference>
<comment type="caution">
    <text evidence="5">The sequence shown here is derived from an EMBL/GenBank/DDBJ whole genome shotgun (WGS) entry which is preliminary data.</text>
</comment>
<dbReference type="OrthoDB" id="185373at2759"/>
<dbReference type="InterPro" id="IPR002885">
    <property type="entry name" value="PPR_rpt"/>
</dbReference>
<proteinExistence type="inferred from homology"/>
<dbReference type="Gene3D" id="1.25.40.10">
    <property type="entry name" value="Tetratricopeptide repeat domain"/>
    <property type="match status" value="3"/>
</dbReference>
<evidence type="ECO:0000256" key="3">
    <source>
        <dbReference type="PROSITE-ProRule" id="PRU00708"/>
    </source>
</evidence>
<protein>
    <recommendedName>
        <fullName evidence="7">Pentacotripeptide-repeat region of PRORP domain-containing protein</fullName>
    </recommendedName>
</protein>
<feature type="region of interest" description="Disordered" evidence="4">
    <location>
        <begin position="1"/>
        <end position="22"/>
    </location>
</feature>
<comment type="similarity">
    <text evidence="1">Belongs to the PPR family. P subfamily.</text>
</comment>
<dbReference type="Pfam" id="PF01535">
    <property type="entry name" value="PPR"/>
    <property type="match status" value="1"/>
</dbReference>
<feature type="compositionally biased region" description="Low complexity" evidence="4">
    <location>
        <begin position="44"/>
        <end position="57"/>
    </location>
</feature>
<feature type="region of interest" description="Disordered" evidence="4">
    <location>
        <begin position="76"/>
        <end position="114"/>
    </location>
</feature>
<evidence type="ECO:0000256" key="2">
    <source>
        <dbReference type="ARBA" id="ARBA00022737"/>
    </source>
</evidence>
<dbReference type="PANTHER" id="PTHR47936">
    <property type="entry name" value="PPR_LONG DOMAIN-CONTAINING PROTEIN"/>
    <property type="match status" value="1"/>
</dbReference>
<evidence type="ECO:0000256" key="1">
    <source>
        <dbReference type="ARBA" id="ARBA00007626"/>
    </source>
</evidence>
<sequence length="948" mass="104893">MARQESFTIRMPAGSQERPETRRIYSRWKLKDEDESKYHLGSLTVSPPSSTTIQTPSKQVSSNKTIMLLSQAGPTWGAMRRSKPQEEQNTGQLGDQGDALPPVAPASDADPGDAEEVPIIYKSNSRYISAWAESRPPLRLPTERRSLETIPTITRANSSQEEFMDLDLPFHHKAALSPGMSPMVRSRKEPTIMPQNPLSVTLRLDISRFLLDIPLFKFESEAGLRDACTTLLQRIVPAWCNGEDSATEVPSPTLVHAGIRRKPLEADYLRNWSTITWALVRELTNRQNLSEKSTSGQSDEAILTELMTMWRHFLRRYGDKSYTPETAAVRATALTWGRLSASNKMDQVKTWFSKDFWIRWSHFFPQLAVTASQTPGTAAIMTLVILRAHDGLALSRSKSGMQFQEFVSRLLVNSTIGHDLGKQVSILTEYLHGVDAVAPIRAQLEWTCANAMTVLTECQNALKISSDPSSLSGKETSEPDVVVESFKKRISRAMADGNPGRVDALMAEAQSSFSRRSGRLPAPLYAHLVLAFTALKRPRRAMEVWNVMVASGIEPGLSAWNSMVRGCGLARDPGAVHDVWQKMIESGVTPDAQIWATRIHALVVSGHWQAGMAAFQEMTSTWIQSARASGAKGQVWELPDRADSPKPTAECLNSLVAGLARGLKYEQLGEVLKWAKSLGIQPDAYTFNPLFKVASLRKDAKLTRNLMKQMQALGIKPDIATFTMMLDSVFRAESDDLRAMIYPEMPLEAEEAEGDQRSATVAGLFRAMQEAGVSATAHTFATLINGLLKSATPNEAAAYSIVDYMRAKQLPLSSAVYTTLITHHFEAPQPDLGAVETLWNEARATPSVSLDVVFYDRLIEGYARADQIDKATTALTQAGKRGKVPGWIAMREIVSALVRAGDWERAQHIVRTVKAEEGNADKVRERRGRMTFWEAVEQSGLAAAPQVD</sequence>
<dbReference type="Pfam" id="PF13812">
    <property type="entry name" value="PPR_3"/>
    <property type="match status" value="1"/>
</dbReference>
<dbReference type="PROSITE" id="PS51375">
    <property type="entry name" value="PPR"/>
    <property type="match status" value="2"/>
</dbReference>
<evidence type="ECO:0000313" key="5">
    <source>
        <dbReference type="EMBL" id="KAB8556607.1"/>
    </source>
</evidence>
<evidence type="ECO:0000313" key="6">
    <source>
        <dbReference type="Proteomes" id="UP000327013"/>
    </source>
</evidence>
<dbReference type="AlphaFoldDB" id="A0A5N6L280"/>
<organism evidence="5 6">
    <name type="scientific">Carpinus fangiana</name>
    <dbReference type="NCBI Taxonomy" id="176857"/>
    <lineage>
        <taxon>Eukaryota</taxon>
        <taxon>Viridiplantae</taxon>
        <taxon>Streptophyta</taxon>
        <taxon>Embryophyta</taxon>
        <taxon>Tracheophyta</taxon>
        <taxon>Spermatophyta</taxon>
        <taxon>Magnoliopsida</taxon>
        <taxon>eudicotyledons</taxon>
        <taxon>Gunneridae</taxon>
        <taxon>Pentapetalae</taxon>
        <taxon>rosids</taxon>
        <taxon>fabids</taxon>
        <taxon>Fagales</taxon>
        <taxon>Betulaceae</taxon>
        <taxon>Carpinus</taxon>
    </lineage>
</organism>
<feature type="region of interest" description="Disordered" evidence="4">
    <location>
        <begin position="36"/>
        <end position="61"/>
    </location>
</feature>
<accession>A0A5N6L280</accession>
<dbReference type="Proteomes" id="UP000327013">
    <property type="component" value="Unassembled WGS sequence"/>
</dbReference>
<evidence type="ECO:0000256" key="4">
    <source>
        <dbReference type="SAM" id="MobiDB-lite"/>
    </source>
</evidence>
<gene>
    <name evidence="5" type="ORF">FH972_025644</name>
</gene>
<feature type="repeat" description="PPR" evidence="3">
    <location>
        <begin position="556"/>
        <end position="590"/>
    </location>
</feature>
<dbReference type="EMBL" id="VIBQ01000062">
    <property type="protein sequence ID" value="KAB8556607.1"/>
    <property type="molecule type" value="Genomic_DNA"/>
</dbReference>
<reference evidence="5 6" key="1">
    <citation type="submission" date="2019-06" db="EMBL/GenBank/DDBJ databases">
        <title>A chromosomal-level reference genome of Carpinus fangiana (Coryloideae, Betulaceae).</title>
        <authorList>
            <person name="Yang X."/>
            <person name="Wang Z."/>
            <person name="Zhang L."/>
            <person name="Hao G."/>
            <person name="Liu J."/>
            <person name="Yang Y."/>
        </authorList>
    </citation>
    <scope>NUCLEOTIDE SEQUENCE [LARGE SCALE GENOMIC DNA]</scope>
    <source>
        <strain evidence="5">Cfa_2016G</strain>
        <tissue evidence="5">Leaf</tissue>
    </source>
</reference>
<dbReference type="NCBIfam" id="TIGR00756">
    <property type="entry name" value="PPR"/>
    <property type="match status" value="1"/>
</dbReference>
<name>A0A5N6L280_9ROSI</name>